<feature type="region of interest" description="Disordered" evidence="1">
    <location>
        <begin position="33"/>
        <end position="118"/>
    </location>
</feature>
<dbReference type="EMBL" id="JBBNAG010000010">
    <property type="protein sequence ID" value="KAK9100541.1"/>
    <property type="molecule type" value="Genomic_DNA"/>
</dbReference>
<sequence>MQATQVYYLSYPSLRNKRQKLLAVCCCQPKFADEQTSKDDNGQGSAEIAFQDGEPTTCVVDDAVHDFNNLDDPNGTRVIVKAGPSQEDNDFNVDSGDDSEEESSTSSHESEFETDDSE</sequence>
<evidence type="ECO:0000313" key="3">
    <source>
        <dbReference type="Proteomes" id="UP001419268"/>
    </source>
</evidence>
<comment type="caution">
    <text evidence="2">The sequence shown here is derived from an EMBL/GenBank/DDBJ whole genome shotgun (WGS) entry which is preliminary data.</text>
</comment>
<evidence type="ECO:0000256" key="1">
    <source>
        <dbReference type="SAM" id="MobiDB-lite"/>
    </source>
</evidence>
<protein>
    <submittedName>
        <fullName evidence="2">Uncharacterized protein</fullName>
    </submittedName>
</protein>
<feature type="compositionally biased region" description="Acidic residues" evidence="1">
    <location>
        <begin position="87"/>
        <end position="103"/>
    </location>
</feature>
<dbReference type="AlphaFoldDB" id="A0AAP0EWS4"/>
<reference evidence="2 3" key="1">
    <citation type="submission" date="2024-01" db="EMBL/GenBank/DDBJ databases">
        <title>Genome assemblies of Stephania.</title>
        <authorList>
            <person name="Yang L."/>
        </authorList>
    </citation>
    <scope>NUCLEOTIDE SEQUENCE [LARGE SCALE GENOMIC DNA]</scope>
    <source>
        <strain evidence="2">JXDWG</strain>
        <tissue evidence="2">Leaf</tissue>
    </source>
</reference>
<name>A0AAP0EWS4_9MAGN</name>
<evidence type="ECO:0000313" key="2">
    <source>
        <dbReference type="EMBL" id="KAK9100541.1"/>
    </source>
</evidence>
<organism evidence="2 3">
    <name type="scientific">Stephania cephalantha</name>
    <dbReference type="NCBI Taxonomy" id="152367"/>
    <lineage>
        <taxon>Eukaryota</taxon>
        <taxon>Viridiplantae</taxon>
        <taxon>Streptophyta</taxon>
        <taxon>Embryophyta</taxon>
        <taxon>Tracheophyta</taxon>
        <taxon>Spermatophyta</taxon>
        <taxon>Magnoliopsida</taxon>
        <taxon>Ranunculales</taxon>
        <taxon>Menispermaceae</taxon>
        <taxon>Menispermoideae</taxon>
        <taxon>Cissampelideae</taxon>
        <taxon>Stephania</taxon>
    </lineage>
</organism>
<keyword evidence="3" id="KW-1185">Reference proteome</keyword>
<dbReference type="Proteomes" id="UP001419268">
    <property type="component" value="Unassembled WGS sequence"/>
</dbReference>
<accession>A0AAP0EWS4</accession>
<proteinExistence type="predicted"/>
<gene>
    <name evidence="2" type="ORF">Scep_023971</name>
</gene>